<accession>A0A6G0QMT9</accession>
<dbReference type="AlphaFoldDB" id="A0A6G0QMT9"/>
<dbReference type="Proteomes" id="UP000486351">
    <property type="component" value="Unassembled WGS sequence"/>
</dbReference>
<dbReference type="EMBL" id="QXFY01002613">
    <property type="protein sequence ID" value="KAE9294814.1"/>
    <property type="molecule type" value="Genomic_DNA"/>
</dbReference>
<gene>
    <name evidence="2" type="ORF">PF008_g24438</name>
</gene>
<feature type="compositionally biased region" description="Basic and acidic residues" evidence="1">
    <location>
        <begin position="24"/>
        <end position="37"/>
    </location>
</feature>
<evidence type="ECO:0000313" key="2">
    <source>
        <dbReference type="EMBL" id="KAE9294814.1"/>
    </source>
</evidence>
<comment type="caution">
    <text evidence="2">The sequence shown here is derived from an EMBL/GenBank/DDBJ whole genome shotgun (WGS) entry which is preliminary data.</text>
</comment>
<feature type="region of interest" description="Disordered" evidence="1">
    <location>
        <begin position="1"/>
        <end position="37"/>
    </location>
</feature>
<organism evidence="2 3">
    <name type="scientific">Phytophthora fragariae</name>
    <dbReference type="NCBI Taxonomy" id="53985"/>
    <lineage>
        <taxon>Eukaryota</taxon>
        <taxon>Sar</taxon>
        <taxon>Stramenopiles</taxon>
        <taxon>Oomycota</taxon>
        <taxon>Peronosporomycetes</taxon>
        <taxon>Peronosporales</taxon>
        <taxon>Peronosporaceae</taxon>
        <taxon>Phytophthora</taxon>
    </lineage>
</organism>
<evidence type="ECO:0000313" key="3">
    <source>
        <dbReference type="Proteomes" id="UP000486351"/>
    </source>
</evidence>
<evidence type="ECO:0000256" key="1">
    <source>
        <dbReference type="SAM" id="MobiDB-lite"/>
    </source>
</evidence>
<feature type="compositionally biased region" description="Basic and acidic residues" evidence="1">
    <location>
        <begin position="7"/>
        <end position="17"/>
    </location>
</feature>
<sequence>MGRKDKKQQQAKEEEKPAANAKGGKKEQPPKEGEETCRAHKQRSFAFCCAPQSLTSSCLVMNL</sequence>
<proteinExistence type="predicted"/>
<protein>
    <submittedName>
        <fullName evidence="2">Uncharacterized protein</fullName>
    </submittedName>
</protein>
<name>A0A6G0QMT9_9STRA</name>
<reference evidence="2 3" key="1">
    <citation type="submission" date="2018-09" db="EMBL/GenBank/DDBJ databases">
        <title>Genomic investigation of the strawberry pathogen Phytophthora fragariae indicates pathogenicity is determined by transcriptional variation in three key races.</title>
        <authorList>
            <person name="Adams T.M."/>
            <person name="Armitage A.D."/>
            <person name="Sobczyk M.K."/>
            <person name="Bates H.J."/>
            <person name="Dunwell J.M."/>
            <person name="Nellist C.F."/>
            <person name="Harrison R.J."/>
        </authorList>
    </citation>
    <scope>NUCLEOTIDE SEQUENCE [LARGE SCALE GENOMIC DNA]</scope>
    <source>
        <strain evidence="2 3">NOV-77</strain>
    </source>
</reference>